<dbReference type="OrthoDB" id="542917at2759"/>
<feature type="region of interest" description="Disordered" evidence="10">
    <location>
        <begin position="757"/>
        <end position="894"/>
    </location>
</feature>
<evidence type="ECO:0000313" key="12">
    <source>
        <dbReference type="EMBL" id="OEU15537.1"/>
    </source>
</evidence>
<dbReference type="GO" id="GO:0015031">
    <property type="term" value="P:protein transport"/>
    <property type="evidence" value="ECO:0007669"/>
    <property type="project" value="UniProtKB-KW"/>
</dbReference>
<dbReference type="Proteomes" id="UP000095751">
    <property type="component" value="Unassembled WGS sequence"/>
</dbReference>
<dbReference type="PANTHER" id="PTHR13923">
    <property type="entry name" value="SEC31-RELATED PROTEIN"/>
    <property type="match status" value="1"/>
</dbReference>
<keyword evidence="8" id="KW-0653">Protein transport</keyword>
<evidence type="ECO:0000256" key="4">
    <source>
        <dbReference type="ARBA" id="ARBA00022574"/>
    </source>
</evidence>
<evidence type="ECO:0000256" key="7">
    <source>
        <dbReference type="ARBA" id="ARBA00022892"/>
    </source>
</evidence>
<keyword evidence="6" id="KW-0256">Endoplasmic reticulum</keyword>
<evidence type="ECO:0000256" key="10">
    <source>
        <dbReference type="SAM" id="MobiDB-lite"/>
    </source>
</evidence>
<evidence type="ECO:0000256" key="8">
    <source>
        <dbReference type="ARBA" id="ARBA00022927"/>
    </source>
</evidence>
<dbReference type="GO" id="GO:0090110">
    <property type="term" value="P:COPII-coated vesicle cargo loading"/>
    <property type="evidence" value="ECO:0007669"/>
    <property type="project" value="TreeGrafter"/>
</dbReference>
<evidence type="ECO:0000256" key="3">
    <source>
        <dbReference type="ARBA" id="ARBA00022448"/>
    </source>
</evidence>
<dbReference type="PROSITE" id="PS00678">
    <property type="entry name" value="WD_REPEATS_1"/>
    <property type="match status" value="2"/>
</dbReference>
<feature type="repeat" description="WD" evidence="9">
    <location>
        <begin position="189"/>
        <end position="225"/>
    </location>
</feature>
<gene>
    <name evidence="12" type="ORF">FRACYDRAFT_261735</name>
</gene>
<dbReference type="Gene3D" id="1.25.40.1030">
    <property type="match status" value="1"/>
</dbReference>
<dbReference type="FunCoup" id="A0A1E7FBK0">
    <property type="interactions" value="132"/>
</dbReference>
<reference evidence="12 13" key="1">
    <citation type="submission" date="2016-09" db="EMBL/GenBank/DDBJ databases">
        <title>Extensive genetic diversity and differential bi-allelic expression allows diatom success in the polar Southern Ocean.</title>
        <authorList>
            <consortium name="DOE Joint Genome Institute"/>
            <person name="Mock T."/>
            <person name="Otillar R.P."/>
            <person name="Strauss J."/>
            <person name="Dupont C."/>
            <person name="Frickenhaus S."/>
            <person name="Maumus F."/>
            <person name="Mcmullan M."/>
            <person name="Sanges R."/>
            <person name="Schmutz J."/>
            <person name="Toseland A."/>
            <person name="Valas R."/>
            <person name="Veluchamy A."/>
            <person name="Ward B.J."/>
            <person name="Allen A."/>
            <person name="Barry K."/>
            <person name="Falciatore A."/>
            <person name="Ferrante M."/>
            <person name="Fortunato A.E."/>
            <person name="Gloeckner G."/>
            <person name="Gruber A."/>
            <person name="Hipkin R."/>
            <person name="Janech M."/>
            <person name="Kroth P."/>
            <person name="Leese F."/>
            <person name="Lindquist E."/>
            <person name="Lyon B.R."/>
            <person name="Martin J."/>
            <person name="Mayer C."/>
            <person name="Parker M."/>
            <person name="Quesneville H."/>
            <person name="Raymond J."/>
            <person name="Uhlig C."/>
            <person name="Valentin K.U."/>
            <person name="Worden A.Z."/>
            <person name="Armbrust E.V."/>
            <person name="Bowler C."/>
            <person name="Green B."/>
            <person name="Moulton V."/>
            <person name="Van Oosterhout C."/>
            <person name="Grigoriev I."/>
        </authorList>
    </citation>
    <scope>NUCLEOTIDE SEQUENCE [LARGE SCALE GENOMIC DNA]</scope>
    <source>
        <strain evidence="12 13">CCMP1102</strain>
    </source>
</reference>
<dbReference type="SMART" id="SM00320">
    <property type="entry name" value="WD40"/>
    <property type="match status" value="7"/>
</dbReference>
<dbReference type="InterPro" id="IPR001202">
    <property type="entry name" value="WW_dom"/>
</dbReference>
<evidence type="ECO:0000259" key="11">
    <source>
        <dbReference type="PROSITE" id="PS50020"/>
    </source>
</evidence>
<organism evidence="12 13">
    <name type="scientific">Fragilariopsis cylindrus CCMP1102</name>
    <dbReference type="NCBI Taxonomy" id="635003"/>
    <lineage>
        <taxon>Eukaryota</taxon>
        <taxon>Sar</taxon>
        <taxon>Stramenopiles</taxon>
        <taxon>Ochrophyta</taxon>
        <taxon>Bacillariophyta</taxon>
        <taxon>Bacillariophyceae</taxon>
        <taxon>Bacillariophycidae</taxon>
        <taxon>Bacillariales</taxon>
        <taxon>Bacillariaceae</taxon>
        <taxon>Fragilariopsis</taxon>
    </lineage>
</organism>
<dbReference type="Gene3D" id="2.130.10.10">
    <property type="entry name" value="YVTN repeat-like/Quinoprotein amine dehydrogenase"/>
    <property type="match status" value="1"/>
</dbReference>
<dbReference type="PROSITE" id="PS50020">
    <property type="entry name" value="WW_DOMAIN_2"/>
    <property type="match status" value="1"/>
</dbReference>
<feature type="compositionally biased region" description="Polar residues" evidence="10">
    <location>
        <begin position="878"/>
        <end position="892"/>
    </location>
</feature>
<comment type="subcellular location">
    <subcellularLocation>
        <location evidence="1">Endoplasmic reticulum</location>
    </subcellularLocation>
</comment>
<feature type="compositionally biased region" description="Polar residues" evidence="10">
    <location>
        <begin position="841"/>
        <end position="856"/>
    </location>
</feature>
<dbReference type="Gene3D" id="2.20.70.10">
    <property type="match status" value="1"/>
</dbReference>
<keyword evidence="4 9" id="KW-0853">WD repeat</keyword>
<dbReference type="InParanoid" id="A0A1E7FBK0"/>
<evidence type="ECO:0000256" key="9">
    <source>
        <dbReference type="PROSITE-ProRule" id="PRU00221"/>
    </source>
</evidence>
<dbReference type="PROSITE" id="PS50082">
    <property type="entry name" value="WD_REPEATS_2"/>
    <property type="match status" value="2"/>
</dbReference>
<proteinExistence type="inferred from homology"/>
<dbReference type="Gene3D" id="1.20.940.10">
    <property type="entry name" value="Functional domain of the splicing factor Prp18"/>
    <property type="match status" value="1"/>
</dbReference>
<feature type="compositionally biased region" description="Pro residues" evidence="10">
    <location>
        <begin position="865"/>
        <end position="875"/>
    </location>
</feature>
<dbReference type="InterPro" id="IPR015943">
    <property type="entry name" value="WD40/YVTN_repeat-like_dom_sf"/>
</dbReference>
<dbReference type="GO" id="GO:0030127">
    <property type="term" value="C:COPII vesicle coat"/>
    <property type="evidence" value="ECO:0007669"/>
    <property type="project" value="TreeGrafter"/>
</dbReference>
<dbReference type="InterPro" id="IPR040251">
    <property type="entry name" value="SEC31-like"/>
</dbReference>
<dbReference type="SUPFAM" id="SSF50978">
    <property type="entry name" value="WD40 repeat-like"/>
    <property type="match status" value="1"/>
</dbReference>
<keyword evidence="3" id="KW-0813">Transport</keyword>
<dbReference type="InterPro" id="IPR036322">
    <property type="entry name" value="WD40_repeat_dom_sf"/>
</dbReference>
<feature type="domain" description="WW" evidence="11">
    <location>
        <begin position="830"/>
        <end position="864"/>
    </location>
</feature>
<dbReference type="PANTHER" id="PTHR13923:SF11">
    <property type="entry name" value="SECRETORY 31, ISOFORM D"/>
    <property type="match status" value="1"/>
</dbReference>
<dbReference type="Pfam" id="PF00397">
    <property type="entry name" value="WW"/>
    <property type="match status" value="1"/>
</dbReference>
<evidence type="ECO:0000313" key="13">
    <source>
        <dbReference type="Proteomes" id="UP000095751"/>
    </source>
</evidence>
<keyword evidence="5" id="KW-0677">Repeat</keyword>
<dbReference type="SUPFAM" id="SSF51045">
    <property type="entry name" value="WW domain"/>
    <property type="match status" value="1"/>
</dbReference>
<feature type="compositionally biased region" description="Low complexity" evidence="10">
    <location>
        <begin position="803"/>
        <end position="827"/>
    </location>
</feature>
<dbReference type="InterPro" id="IPR024298">
    <property type="entry name" value="Sec16_Sec23-bd"/>
</dbReference>
<dbReference type="PROSITE" id="PS50294">
    <property type="entry name" value="WD_REPEATS_REGION"/>
    <property type="match status" value="2"/>
</dbReference>
<evidence type="ECO:0000256" key="2">
    <source>
        <dbReference type="ARBA" id="ARBA00009358"/>
    </source>
</evidence>
<accession>A0A1E7FBK0</accession>
<evidence type="ECO:0000256" key="1">
    <source>
        <dbReference type="ARBA" id="ARBA00004240"/>
    </source>
</evidence>
<comment type="similarity">
    <text evidence="2">Belongs to the WD repeat SEC31 family.</text>
</comment>
<dbReference type="GO" id="GO:0007029">
    <property type="term" value="P:endoplasmic reticulum organization"/>
    <property type="evidence" value="ECO:0007669"/>
    <property type="project" value="TreeGrafter"/>
</dbReference>
<dbReference type="EMBL" id="KV784359">
    <property type="protein sequence ID" value="OEU15537.1"/>
    <property type="molecule type" value="Genomic_DNA"/>
</dbReference>
<dbReference type="GO" id="GO:0005198">
    <property type="term" value="F:structural molecule activity"/>
    <property type="evidence" value="ECO:0007669"/>
    <property type="project" value="TreeGrafter"/>
</dbReference>
<dbReference type="CDD" id="cd00201">
    <property type="entry name" value="WW"/>
    <property type="match status" value="1"/>
</dbReference>
<feature type="repeat" description="WD" evidence="9">
    <location>
        <begin position="280"/>
        <end position="314"/>
    </location>
</feature>
<dbReference type="AlphaFoldDB" id="A0A1E7FBK0"/>
<name>A0A1E7FBK0_9STRA</name>
<dbReference type="InterPro" id="IPR019775">
    <property type="entry name" value="WD40_repeat_CS"/>
</dbReference>
<dbReference type="Pfam" id="PF00400">
    <property type="entry name" value="WD40"/>
    <property type="match status" value="3"/>
</dbReference>
<sequence>MTKITQINDRSAATAWSPVAEYAGVIALGAKDSGGAGFEETGGELELYDMDLTNGNQQQNEATKLGSIKTESRFAALAWSTGESSTTTTTTTTNNSKKYPMGLLAGGMENGTVHVWDPRTVIQQQQQQTPSTTTTAIASFSQHVSGPVKAVQFSPLVPTHLATGGSDGKVLIIDVDRPDLAPFIPCANNTQQRAQITSIAWNTQVAHIVASAASDGTVGIWDIKSRKAWCELRAGDQAVSDVAWNPAQGFHLLTASGDDRNPVIKLWDLRASTSMPLATLAGHSQGILSMSWCPHDEHLLLSCGKDNRTILWDLYAMAPIGDVPNDPIESQQVSGSTNEQSMFGLASSQQRRYDVQWSPLRRGIVSTASLDRKVQAHSILGLAASGRPPKWMRPSSSVSCGFGGTIVACGATDKIVRIRTVVEDPELEKLSRDFETTMDPNKIIDFCHSRAVLAGKNANEKRLWQFMQVIFQANARQQLLFTLGFDPTTIGEKAAAYEEERGITNGVGSMSLSDGSHNDTGMSQPTQDIVKQALMVGNFEAAVDCCFRTGNLADALVLASCGGADLWAKTQERYFESQSSKRPFLSVVGAIIRNELPSLIQSSDLATWQETLAILSTYGKSDEFPQLCVALGDRLEESGDHSSASLCFMCALSLNKAIKYWRTQLANSNASKDGDMDIPAAHEFVVKVSIFLQAAGSTENLAAEDAELFSKYAEKLAEQGLLVTAAKYCKGDSANSKILRDRLYRSRASHKCLAAMGNTPPEFPFTMEDVKQNQGTGRSTQRNPRNGRKNDDGASANVVGNSAYSQTQQRTQQQSYSQPQQQTPAPAVSTALPAEWMELQDPTSGRSYYANQTTGEVSWEKPQAAPEPAPAPAPVQPTTTKRATSNSHTANMASKYGDGFVTSASHPELASQYGNVGTGNPYKTTGRPGKANASSAPERAPVSGNIHTIPALKEEYQPIPDTMLGLITALKGGQLASVDKRQLAEAEKAIAIFSKRLALGDISDDVANQMLSITSSLSAYDWAAATALQTSLISNEWKEHKEWLKGIKALVQLATKMYSR</sequence>
<dbReference type="InterPro" id="IPR036020">
    <property type="entry name" value="WW_dom_sf"/>
</dbReference>
<evidence type="ECO:0000256" key="6">
    <source>
        <dbReference type="ARBA" id="ARBA00022824"/>
    </source>
</evidence>
<protein>
    <submittedName>
        <fullName evidence="12">WD40 repeat-like protein</fullName>
    </submittedName>
</protein>
<dbReference type="SMART" id="SM00456">
    <property type="entry name" value="WW"/>
    <property type="match status" value="1"/>
</dbReference>
<evidence type="ECO:0000256" key="5">
    <source>
        <dbReference type="ARBA" id="ARBA00022737"/>
    </source>
</evidence>
<feature type="region of interest" description="Disordered" evidence="10">
    <location>
        <begin position="80"/>
        <end position="99"/>
    </location>
</feature>
<keyword evidence="13" id="KW-1185">Reference proteome</keyword>
<keyword evidence="7" id="KW-0931">ER-Golgi transport</keyword>
<dbReference type="Pfam" id="PF12931">
    <property type="entry name" value="TPR_Sec16"/>
    <property type="match status" value="1"/>
</dbReference>
<dbReference type="KEGG" id="fcy:FRACYDRAFT_261735"/>
<dbReference type="InterPro" id="IPR001680">
    <property type="entry name" value="WD40_rpt"/>
</dbReference>
<dbReference type="GO" id="GO:0070971">
    <property type="term" value="C:endoplasmic reticulum exit site"/>
    <property type="evidence" value="ECO:0007669"/>
    <property type="project" value="TreeGrafter"/>
</dbReference>
<feature type="region of interest" description="Disordered" evidence="10">
    <location>
        <begin position="911"/>
        <end position="943"/>
    </location>
</feature>
<feature type="compositionally biased region" description="Polar residues" evidence="10">
    <location>
        <begin position="772"/>
        <end position="784"/>
    </location>
</feature>